<dbReference type="InterPro" id="IPR000577">
    <property type="entry name" value="Carb_kinase_FGGY"/>
</dbReference>
<evidence type="ECO:0000256" key="3">
    <source>
        <dbReference type="ARBA" id="ARBA00022777"/>
    </source>
</evidence>
<evidence type="ECO:0000256" key="1">
    <source>
        <dbReference type="ARBA" id="ARBA00022679"/>
    </source>
</evidence>
<evidence type="ECO:0000313" key="10">
    <source>
        <dbReference type="EMBL" id="RNB89850.1"/>
    </source>
</evidence>
<dbReference type="Proteomes" id="UP000271031">
    <property type="component" value="Unassembled WGS sequence"/>
</dbReference>
<keyword evidence="4" id="KW-0067">ATP-binding</keyword>
<dbReference type="GO" id="GO:0019569">
    <property type="term" value="P:L-arabinose catabolic process to D-xylulose 5-phosphate"/>
    <property type="evidence" value="ECO:0007669"/>
    <property type="project" value="InterPro"/>
</dbReference>
<keyword evidence="6" id="KW-0119">Carbohydrate metabolism</keyword>
<proteinExistence type="inferred from homology"/>
<dbReference type="Gene3D" id="3.30.420.40">
    <property type="match status" value="2"/>
</dbReference>
<evidence type="ECO:0000256" key="2">
    <source>
        <dbReference type="ARBA" id="ARBA00022741"/>
    </source>
</evidence>
<accession>A0A3M8DNZ5</accession>
<dbReference type="InterPro" id="IPR018483">
    <property type="entry name" value="Carb_kinase_FGGY_CS"/>
</dbReference>
<feature type="domain" description="Carbohydrate kinase FGGY C-terminal" evidence="9">
    <location>
        <begin position="268"/>
        <end position="460"/>
    </location>
</feature>
<reference evidence="10 11" key="1">
    <citation type="submission" date="2018-10" db="EMBL/GenBank/DDBJ databases">
        <title>Phylogenomics of Brevibacillus.</title>
        <authorList>
            <person name="Dunlap C."/>
        </authorList>
    </citation>
    <scope>NUCLEOTIDE SEQUENCE [LARGE SCALE GENOMIC DNA]</scope>
    <source>
        <strain evidence="10 11">JCM 15716</strain>
    </source>
</reference>
<gene>
    <name evidence="10" type="ORF">EDM56_11880</name>
</gene>
<keyword evidence="3 7" id="KW-0418">Kinase</keyword>
<dbReference type="PANTHER" id="PTHR43435">
    <property type="entry name" value="RIBULOKINASE"/>
    <property type="match status" value="1"/>
</dbReference>
<dbReference type="Pfam" id="PF02782">
    <property type="entry name" value="FGGY_C"/>
    <property type="match status" value="1"/>
</dbReference>
<evidence type="ECO:0000313" key="11">
    <source>
        <dbReference type="Proteomes" id="UP000271031"/>
    </source>
</evidence>
<dbReference type="GO" id="GO:0005737">
    <property type="term" value="C:cytoplasm"/>
    <property type="evidence" value="ECO:0007669"/>
    <property type="project" value="TreeGrafter"/>
</dbReference>
<dbReference type="GO" id="GO:0008741">
    <property type="term" value="F:ribulokinase activity"/>
    <property type="evidence" value="ECO:0007669"/>
    <property type="project" value="InterPro"/>
</dbReference>
<dbReference type="GO" id="GO:0005524">
    <property type="term" value="F:ATP binding"/>
    <property type="evidence" value="ECO:0007669"/>
    <property type="project" value="UniProtKB-KW"/>
</dbReference>
<dbReference type="OrthoDB" id="9805576at2"/>
<evidence type="ECO:0000256" key="7">
    <source>
        <dbReference type="RuleBase" id="RU003733"/>
    </source>
</evidence>
<dbReference type="SUPFAM" id="SSF53067">
    <property type="entry name" value="Actin-like ATPase domain"/>
    <property type="match status" value="2"/>
</dbReference>
<dbReference type="InterPro" id="IPR043129">
    <property type="entry name" value="ATPase_NBD"/>
</dbReference>
<comment type="similarity">
    <text evidence="7">Belongs to the FGGY kinase family.</text>
</comment>
<dbReference type="Pfam" id="PF00370">
    <property type="entry name" value="FGGY_N"/>
    <property type="match status" value="1"/>
</dbReference>
<evidence type="ECO:0000256" key="6">
    <source>
        <dbReference type="ARBA" id="ARBA00023277"/>
    </source>
</evidence>
<keyword evidence="5" id="KW-0054">Arabinose catabolism</keyword>
<evidence type="ECO:0000256" key="4">
    <source>
        <dbReference type="ARBA" id="ARBA00022840"/>
    </source>
</evidence>
<sequence>MSKGGGNMTMKQAIVAGIDFGTQGLKVGLFTVAGKLVWKGERSYPTVYPHAGQAEQNPQHWWKALREVLAEAASVLPLSQIEGIGVCATSSTVLVVDEAGTPQTPALMWMDKRAVAQAQTINEKEEPIVKDILRYSGGKVSEEWMVAKALYLKENGYLLPGRKVVEQLDWINFKLTNRWVASQCNAVCKWNYRDGEGFSPAFFKAIDLPEYREFWPEEVIPVGSQVGVVTEGAAVELGLSAGIPVFQGGIDAHIGMLGVGAVDSGIMSLVMGTSFVHLVHAEEPVFHEGLWGPYENPILPDKWLIEGGQLSCGSLTTWFLQQFYPHVPAEQLYRVYDELLAEAARIAPGSEGLVMMDSWQGNRTPYRNPHATGSLVGLTLAHTRYHIFRAILEATAYGTRNIISTFEETDVPITRIIACGGGTKNALWMQILSDVTGLVIETLEETEAGSKGAAILASYGLGHYLTLADAAKALAEKGHVYTPQPDAHRAYDRYFTTYLDLHKALFPIMKELIVT</sequence>
<dbReference type="InterPro" id="IPR005929">
    <property type="entry name" value="Ribulokinase"/>
</dbReference>
<comment type="caution">
    <text evidence="10">The sequence shown here is derived from an EMBL/GenBank/DDBJ whole genome shotgun (WGS) entry which is preliminary data.</text>
</comment>
<keyword evidence="1 7" id="KW-0808">Transferase</keyword>
<dbReference type="AlphaFoldDB" id="A0A3M8DNZ5"/>
<dbReference type="PIRSF" id="PIRSF000538">
    <property type="entry name" value="GlpK"/>
    <property type="match status" value="1"/>
</dbReference>
<dbReference type="EMBL" id="RHHQ01000008">
    <property type="protein sequence ID" value="RNB89850.1"/>
    <property type="molecule type" value="Genomic_DNA"/>
</dbReference>
<feature type="domain" description="Carbohydrate kinase FGGY N-terminal" evidence="8">
    <location>
        <begin position="15"/>
        <end position="258"/>
    </location>
</feature>
<protein>
    <submittedName>
        <fullName evidence="10">Carbohydrate kinase</fullName>
    </submittedName>
</protein>
<organism evidence="10 11">
    <name type="scientific">Brevibacillus fluminis</name>
    <dbReference type="NCBI Taxonomy" id="511487"/>
    <lineage>
        <taxon>Bacteria</taxon>
        <taxon>Bacillati</taxon>
        <taxon>Bacillota</taxon>
        <taxon>Bacilli</taxon>
        <taxon>Bacillales</taxon>
        <taxon>Paenibacillaceae</taxon>
        <taxon>Brevibacillus</taxon>
    </lineage>
</organism>
<evidence type="ECO:0000259" key="8">
    <source>
        <dbReference type="Pfam" id="PF00370"/>
    </source>
</evidence>
<name>A0A3M8DNZ5_9BACL</name>
<evidence type="ECO:0000256" key="5">
    <source>
        <dbReference type="ARBA" id="ARBA00022935"/>
    </source>
</evidence>
<dbReference type="InterPro" id="IPR018485">
    <property type="entry name" value="FGGY_C"/>
</dbReference>
<dbReference type="InterPro" id="IPR018484">
    <property type="entry name" value="FGGY_N"/>
</dbReference>
<keyword evidence="2" id="KW-0547">Nucleotide-binding</keyword>
<keyword evidence="11" id="KW-1185">Reference proteome</keyword>
<dbReference type="PANTHER" id="PTHR43435:SF4">
    <property type="entry name" value="FGGY CARBOHYDRATE KINASE DOMAIN-CONTAINING PROTEIN"/>
    <property type="match status" value="1"/>
</dbReference>
<evidence type="ECO:0000259" key="9">
    <source>
        <dbReference type="Pfam" id="PF02782"/>
    </source>
</evidence>
<dbReference type="PROSITE" id="PS00445">
    <property type="entry name" value="FGGY_KINASES_2"/>
    <property type="match status" value="1"/>
</dbReference>
<dbReference type="GO" id="GO:0019150">
    <property type="term" value="F:D-ribulokinase activity"/>
    <property type="evidence" value="ECO:0007669"/>
    <property type="project" value="TreeGrafter"/>
</dbReference>
<dbReference type="CDD" id="cd07781">
    <property type="entry name" value="ASKHA_NBD_FGGY_L-RBK"/>
    <property type="match status" value="1"/>
</dbReference>